<dbReference type="PANTHER" id="PTHR31591:SF1">
    <property type="entry name" value="UPF0613 PROTEIN PB24D3.06C"/>
    <property type="match status" value="1"/>
</dbReference>
<comment type="caution">
    <text evidence="1">The sequence shown here is derived from an EMBL/GenBank/DDBJ whole genome shotgun (WGS) entry which is preliminary data.</text>
</comment>
<dbReference type="PANTHER" id="PTHR31591">
    <property type="entry name" value="UPF0613 PROTEIN PB24D3.06C"/>
    <property type="match status" value="1"/>
</dbReference>
<keyword evidence="1" id="KW-0808">Transferase</keyword>
<dbReference type="Proteomes" id="UP000051530">
    <property type="component" value="Unassembled WGS sequence"/>
</dbReference>
<dbReference type="InterPro" id="IPR029058">
    <property type="entry name" value="AB_hydrolase_fold"/>
</dbReference>
<gene>
    <name evidence="1" type="ORF">M153_2360000240</name>
</gene>
<evidence type="ECO:0000313" key="1">
    <source>
        <dbReference type="EMBL" id="KRH92871.1"/>
    </source>
</evidence>
<keyword evidence="2" id="KW-1185">Reference proteome</keyword>
<sequence>MEAHLLSPTFVLQLFYGEERDFDLAQLCLRSNPFFGYHTLLNDSQDIAACLKILEKYETRNIILMGHSTGCQSILYFLDRYITENKLSADVLKYLKKCILIGAVSDRLGLSRPPSYVLHHSEDVTEQLEQLNDTKKEDLMLINEIMARANPMSKFVLGKNVIKSERYLDLFQINGKDDIFSADLPDDHFKSLNRQNIPLCILQMDQDETNLIDNTEKLKKIRNSRIKIIQGDHCLTNGVDELLKVLNEEVTEL</sequence>
<dbReference type="GO" id="GO:0016746">
    <property type="term" value="F:acyltransferase activity"/>
    <property type="evidence" value="ECO:0007669"/>
    <property type="project" value="UniProtKB-KW"/>
</dbReference>
<dbReference type="EMBL" id="LGUB01000624">
    <property type="protein sequence ID" value="KRH92871.1"/>
    <property type="molecule type" value="Genomic_DNA"/>
</dbReference>
<dbReference type="Gene3D" id="3.40.50.1820">
    <property type="entry name" value="alpha/beta hydrolase"/>
    <property type="match status" value="1"/>
</dbReference>
<dbReference type="SUPFAM" id="SSF53474">
    <property type="entry name" value="alpha/beta-Hydrolases"/>
    <property type="match status" value="1"/>
</dbReference>
<reference evidence="1 2" key="1">
    <citation type="submission" date="2015-07" db="EMBL/GenBank/DDBJ databases">
        <title>The genome of Pseudoloma neurophilia, a relevant intracellular parasite of the zebrafish.</title>
        <authorList>
            <person name="Ndikumana S."/>
            <person name="Pelin A."/>
            <person name="Sanders J."/>
            <person name="Corradi N."/>
        </authorList>
    </citation>
    <scope>NUCLEOTIDE SEQUENCE [LARGE SCALE GENOMIC DNA]</scope>
    <source>
        <strain evidence="1 2">MK1</strain>
    </source>
</reference>
<keyword evidence="1" id="KW-0378">Hydrolase</keyword>
<dbReference type="VEuPathDB" id="MicrosporidiaDB:M153_2360000240"/>
<name>A0A0R0M1H9_9MICR</name>
<evidence type="ECO:0000313" key="2">
    <source>
        <dbReference type="Proteomes" id="UP000051530"/>
    </source>
</evidence>
<accession>A0A0R0M1H9</accession>
<keyword evidence="1" id="KW-0012">Acyltransferase</keyword>
<proteinExistence type="predicted"/>
<dbReference type="InterPro" id="IPR013744">
    <property type="entry name" value="SidJ"/>
</dbReference>
<dbReference type="GO" id="GO:0016787">
    <property type="term" value="F:hydrolase activity"/>
    <property type="evidence" value="ECO:0007669"/>
    <property type="project" value="UniProtKB-KW"/>
</dbReference>
<protein>
    <submittedName>
        <fullName evidence="1">Putative hydrolases or acyltransferases (Alpha/beta hydrolase superfamily)</fullName>
    </submittedName>
</protein>
<dbReference type="Pfam" id="PF08538">
    <property type="entry name" value="DUF1749"/>
    <property type="match status" value="1"/>
</dbReference>
<organism evidence="1 2">
    <name type="scientific">Pseudoloma neurophilia</name>
    <dbReference type="NCBI Taxonomy" id="146866"/>
    <lineage>
        <taxon>Eukaryota</taxon>
        <taxon>Fungi</taxon>
        <taxon>Fungi incertae sedis</taxon>
        <taxon>Microsporidia</taxon>
        <taxon>Pseudoloma</taxon>
    </lineage>
</organism>
<dbReference type="OrthoDB" id="10034502at2759"/>
<dbReference type="AlphaFoldDB" id="A0A0R0M1H9"/>